<evidence type="ECO:0000256" key="5">
    <source>
        <dbReference type="ARBA" id="ARBA00022692"/>
    </source>
</evidence>
<evidence type="ECO:0000256" key="7">
    <source>
        <dbReference type="ARBA" id="ARBA00022989"/>
    </source>
</evidence>
<dbReference type="AlphaFoldDB" id="A0A943TD22"/>
<evidence type="ECO:0000256" key="1">
    <source>
        <dbReference type="ARBA" id="ARBA00004162"/>
    </source>
</evidence>
<reference evidence="12" key="1">
    <citation type="submission" date="2021-02" db="EMBL/GenBank/DDBJ databases">
        <title>Infant gut strain persistence is associated with maternal origin, phylogeny, and functional potential including surface adhesion and iron acquisition.</title>
        <authorList>
            <person name="Lou Y.C."/>
        </authorList>
    </citation>
    <scope>NUCLEOTIDE SEQUENCE</scope>
    <source>
        <strain evidence="12">L1_008_092G1_dasL1_008_092G1_concoct_16</strain>
    </source>
</reference>
<dbReference type="Pfam" id="PF02699">
    <property type="entry name" value="YajC"/>
    <property type="match status" value="1"/>
</dbReference>
<dbReference type="GO" id="GO:0015031">
    <property type="term" value="P:protein transport"/>
    <property type="evidence" value="ECO:0007669"/>
    <property type="project" value="UniProtKB-KW"/>
</dbReference>
<dbReference type="SMART" id="SM01323">
    <property type="entry name" value="YajC"/>
    <property type="match status" value="1"/>
</dbReference>
<proteinExistence type="inferred from homology"/>
<dbReference type="GO" id="GO:0005886">
    <property type="term" value="C:plasma membrane"/>
    <property type="evidence" value="ECO:0007669"/>
    <property type="project" value="UniProtKB-SubCell"/>
</dbReference>
<organism evidence="12 13">
    <name type="scientific">Rothia mucilaginosa</name>
    <dbReference type="NCBI Taxonomy" id="43675"/>
    <lineage>
        <taxon>Bacteria</taxon>
        <taxon>Bacillati</taxon>
        <taxon>Actinomycetota</taxon>
        <taxon>Actinomycetes</taxon>
        <taxon>Micrococcales</taxon>
        <taxon>Micrococcaceae</taxon>
        <taxon>Rothia</taxon>
    </lineage>
</organism>
<name>A0A943TD22_9MICC</name>
<evidence type="ECO:0000256" key="8">
    <source>
        <dbReference type="ARBA" id="ARBA00023010"/>
    </source>
</evidence>
<dbReference type="PANTHER" id="PTHR33909:SF1">
    <property type="entry name" value="SEC TRANSLOCON ACCESSORY COMPLEX SUBUNIT YAJC"/>
    <property type="match status" value="1"/>
</dbReference>
<evidence type="ECO:0000256" key="9">
    <source>
        <dbReference type="ARBA" id="ARBA00023136"/>
    </source>
</evidence>
<evidence type="ECO:0000256" key="3">
    <source>
        <dbReference type="ARBA" id="ARBA00022448"/>
    </source>
</evidence>
<sequence length="154" mass="16635">MDTYCIYDSTPSGTLNPRGERYGCGCESETMDFNLLIMIALMALLAWMMISAQKRQRKQMEELRAMQQSLVPGTQVMTGSGFYGTVVNTDFDNNKVQLELAKGIVITVALNAIMSIVEDEAPAAPLTEDVEPASAESQAPAEGGVSEDSSKTAQ</sequence>
<comment type="subcellular location">
    <subcellularLocation>
        <location evidence="1">Cell membrane</location>
        <topology evidence="1">Single-pass membrane protein</topology>
    </subcellularLocation>
</comment>
<gene>
    <name evidence="12" type="primary">yajC</name>
    <name evidence="12" type="ORF">KH265_05110</name>
</gene>
<evidence type="ECO:0000256" key="11">
    <source>
        <dbReference type="SAM" id="Phobius"/>
    </source>
</evidence>
<evidence type="ECO:0000256" key="6">
    <source>
        <dbReference type="ARBA" id="ARBA00022927"/>
    </source>
</evidence>
<dbReference type="EMBL" id="JAGZXI010000006">
    <property type="protein sequence ID" value="MBS6635022.1"/>
    <property type="molecule type" value="Genomic_DNA"/>
</dbReference>
<keyword evidence="3" id="KW-0813">Transport</keyword>
<evidence type="ECO:0000313" key="13">
    <source>
        <dbReference type="Proteomes" id="UP000739069"/>
    </source>
</evidence>
<keyword evidence="9 11" id="KW-0472">Membrane</keyword>
<evidence type="ECO:0000313" key="12">
    <source>
        <dbReference type="EMBL" id="MBS6635022.1"/>
    </source>
</evidence>
<evidence type="ECO:0000256" key="4">
    <source>
        <dbReference type="ARBA" id="ARBA00022475"/>
    </source>
</evidence>
<evidence type="ECO:0000256" key="2">
    <source>
        <dbReference type="ARBA" id="ARBA00006742"/>
    </source>
</evidence>
<accession>A0A943TD22</accession>
<feature type="compositionally biased region" description="Low complexity" evidence="10">
    <location>
        <begin position="132"/>
        <end position="142"/>
    </location>
</feature>
<feature type="region of interest" description="Disordered" evidence="10">
    <location>
        <begin position="124"/>
        <end position="154"/>
    </location>
</feature>
<dbReference type="NCBIfam" id="TIGR00739">
    <property type="entry name" value="yajC"/>
    <property type="match status" value="1"/>
</dbReference>
<dbReference type="PANTHER" id="PTHR33909">
    <property type="entry name" value="SEC TRANSLOCON ACCESSORY COMPLEX SUBUNIT YAJC"/>
    <property type="match status" value="1"/>
</dbReference>
<keyword evidence="6" id="KW-0653">Protein transport</keyword>
<keyword evidence="7 11" id="KW-1133">Transmembrane helix</keyword>
<protein>
    <submittedName>
        <fullName evidence="12">Preprotein translocase subunit YajC</fullName>
    </submittedName>
</protein>
<comment type="caution">
    <text evidence="12">The sequence shown here is derived from an EMBL/GenBank/DDBJ whole genome shotgun (WGS) entry which is preliminary data.</text>
</comment>
<comment type="similarity">
    <text evidence="2">Belongs to the YajC family.</text>
</comment>
<keyword evidence="5 11" id="KW-0812">Transmembrane</keyword>
<feature type="transmembrane region" description="Helical" evidence="11">
    <location>
        <begin position="33"/>
        <end position="50"/>
    </location>
</feature>
<keyword evidence="4" id="KW-1003">Cell membrane</keyword>
<evidence type="ECO:0000256" key="10">
    <source>
        <dbReference type="SAM" id="MobiDB-lite"/>
    </source>
</evidence>
<keyword evidence="8" id="KW-0811">Translocation</keyword>
<dbReference type="InterPro" id="IPR003849">
    <property type="entry name" value="Preprotein_translocase_YajC"/>
</dbReference>
<dbReference type="Proteomes" id="UP000739069">
    <property type="component" value="Unassembled WGS sequence"/>
</dbReference>